<protein>
    <submittedName>
        <fullName evidence="2">Uncharacterized protein</fullName>
    </submittedName>
</protein>
<feature type="transmembrane region" description="Helical" evidence="1">
    <location>
        <begin position="33"/>
        <end position="54"/>
    </location>
</feature>
<sequence length="64" mass="6150">MEDSTAINAGFAALLVGVTITLAGVFLGGEIPLIAAGGTLMILSVGGFVLPALGDDHGGTTGAH</sequence>
<accession>A0A8J8Q7D0</accession>
<name>A0A8J8Q7D0_9EURY</name>
<proteinExistence type="predicted"/>
<feature type="transmembrane region" description="Helical" evidence="1">
    <location>
        <begin position="6"/>
        <end position="26"/>
    </location>
</feature>
<dbReference type="Proteomes" id="UP000766904">
    <property type="component" value="Unassembled WGS sequence"/>
</dbReference>
<evidence type="ECO:0000313" key="2">
    <source>
        <dbReference type="EMBL" id="TYL40018.1"/>
    </source>
</evidence>
<reference evidence="2" key="1">
    <citation type="submission" date="2017-11" db="EMBL/GenBank/DDBJ databases">
        <authorList>
            <person name="Kajale S.C."/>
            <person name="Sharma A."/>
        </authorList>
    </citation>
    <scope>NUCLEOTIDE SEQUENCE</scope>
    <source>
        <strain evidence="2">LS1_42</strain>
    </source>
</reference>
<dbReference type="EMBL" id="PHNJ01000001">
    <property type="protein sequence ID" value="TYL40018.1"/>
    <property type="molecule type" value="Genomic_DNA"/>
</dbReference>
<dbReference type="OrthoDB" id="383489at2157"/>
<keyword evidence="1" id="KW-0472">Membrane</keyword>
<evidence type="ECO:0000256" key="1">
    <source>
        <dbReference type="SAM" id="Phobius"/>
    </source>
</evidence>
<keyword evidence="1" id="KW-0812">Transmembrane</keyword>
<evidence type="ECO:0000313" key="3">
    <source>
        <dbReference type="Proteomes" id="UP000766904"/>
    </source>
</evidence>
<dbReference type="RefSeq" id="WP_148855586.1">
    <property type="nucleotide sequence ID" value="NZ_PHNJ01000001.1"/>
</dbReference>
<keyword evidence="3" id="KW-1185">Reference proteome</keyword>
<comment type="caution">
    <text evidence="2">The sequence shown here is derived from an EMBL/GenBank/DDBJ whole genome shotgun (WGS) entry which is preliminary data.</text>
</comment>
<keyword evidence="1" id="KW-1133">Transmembrane helix</keyword>
<organism evidence="2 3">
    <name type="scientific">Natronococcus pandeyae</name>
    <dbReference type="NCBI Taxonomy" id="2055836"/>
    <lineage>
        <taxon>Archaea</taxon>
        <taxon>Methanobacteriati</taxon>
        <taxon>Methanobacteriota</taxon>
        <taxon>Stenosarchaea group</taxon>
        <taxon>Halobacteria</taxon>
        <taxon>Halobacteriales</taxon>
        <taxon>Natrialbaceae</taxon>
        <taxon>Natronococcus</taxon>
    </lineage>
</organism>
<gene>
    <name evidence="2" type="ORF">CV102_00080</name>
</gene>
<dbReference type="AlphaFoldDB" id="A0A8J8Q7D0"/>